<accession>A0A8H6LVS4</accession>
<sequence>MSRPWIGKSKTLIDLLLASTIFTGAPMDRATFFSRWRRLPNELKCHTFGFLSLSDVISFCDISLQFRVFAIECLRLRLSDLTANYDIPLYTLLLILDRSNSVISGSTALELVHPTGLTPRNLDFICPNQEADAVCSFLMSKEYIPIAEAPVHPLIIDDVPGRNCIESVRRLRHSVKGSIIQVIVSTSSSPLATVFSFHSTFVMNFISANGMYSCYPKMTERNVGVRNVTDKMVQIQPRRLLDQEKYERRGFSFVEGCPPLSDRFPHIVGDTCLHLTRSVTDPSMAVLPFDIFRSSCSFWPKTGWRLGCRIELPSGEVVTAETLIEVDCDGTETWIHGNNPGRVSLIERAMLGSLRDSLLTT</sequence>
<dbReference type="EMBL" id="JACGCI010000092">
    <property type="protein sequence ID" value="KAF6746523.1"/>
    <property type="molecule type" value="Genomic_DNA"/>
</dbReference>
<comment type="caution">
    <text evidence="2">The sequence shown here is derived from an EMBL/GenBank/DDBJ whole genome shotgun (WGS) entry which is preliminary data.</text>
</comment>
<proteinExistence type="predicted"/>
<keyword evidence="4" id="KW-1185">Reference proteome</keyword>
<dbReference type="Proteomes" id="UP000521943">
    <property type="component" value="Unassembled WGS sequence"/>
</dbReference>
<gene>
    <name evidence="3" type="ORF">DFP72DRAFT_1076362</name>
    <name evidence="2" type="ORF">DFP72DRAFT_1078550</name>
</gene>
<organism evidence="2 4">
    <name type="scientific">Ephemerocybe angulata</name>
    <dbReference type="NCBI Taxonomy" id="980116"/>
    <lineage>
        <taxon>Eukaryota</taxon>
        <taxon>Fungi</taxon>
        <taxon>Dikarya</taxon>
        <taxon>Basidiomycota</taxon>
        <taxon>Agaricomycotina</taxon>
        <taxon>Agaricomycetes</taxon>
        <taxon>Agaricomycetidae</taxon>
        <taxon>Agaricales</taxon>
        <taxon>Agaricineae</taxon>
        <taxon>Psathyrellaceae</taxon>
        <taxon>Ephemerocybe</taxon>
    </lineage>
</organism>
<reference evidence="2 4" key="1">
    <citation type="submission" date="2020-07" db="EMBL/GenBank/DDBJ databases">
        <title>Comparative genomics of pyrophilous fungi reveals a link between fire events and developmental genes.</title>
        <authorList>
            <consortium name="DOE Joint Genome Institute"/>
            <person name="Steindorff A.S."/>
            <person name="Carver A."/>
            <person name="Calhoun S."/>
            <person name="Stillman K."/>
            <person name="Liu H."/>
            <person name="Lipzen A."/>
            <person name="Pangilinan J."/>
            <person name="Labutti K."/>
            <person name="Bruns T.D."/>
            <person name="Grigoriev I.V."/>
        </authorList>
    </citation>
    <scope>NUCLEOTIDE SEQUENCE [LARGE SCALE GENOMIC DNA]</scope>
    <source>
        <strain evidence="2 4">CBS 144469</strain>
    </source>
</reference>
<dbReference type="OrthoDB" id="3067340at2759"/>
<evidence type="ECO:0000256" key="1">
    <source>
        <dbReference type="SAM" id="SignalP"/>
    </source>
</evidence>
<name>A0A8H6LVS4_9AGAR</name>
<dbReference type="AlphaFoldDB" id="A0A8H6LVS4"/>
<feature type="signal peptide" evidence="1">
    <location>
        <begin position="1"/>
        <end position="18"/>
    </location>
</feature>
<feature type="chain" id="PRO_5036266553" description="F-box domain-containing protein" evidence="1">
    <location>
        <begin position="19"/>
        <end position="361"/>
    </location>
</feature>
<evidence type="ECO:0008006" key="5">
    <source>
        <dbReference type="Google" id="ProtNLM"/>
    </source>
</evidence>
<dbReference type="EMBL" id="JACGCI010000120">
    <property type="protein sequence ID" value="KAF6744485.1"/>
    <property type="molecule type" value="Genomic_DNA"/>
</dbReference>
<evidence type="ECO:0000313" key="3">
    <source>
        <dbReference type="EMBL" id="KAF6746523.1"/>
    </source>
</evidence>
<evidence type="ECO:0000313" key="4">
    <source>
        <dbReference type="Proteomes" id="UP000521943"/>
    </source>
</evidence>
<keyword evidence="1" id="KW-0732">Signal</keyword>
<evidence type="ECO:0000313" key="2">
    <source>
        <dbReference type="EMBL" id="KAF6744485.1"/>
    </source>
</evidence>
<protein>
    <recommendedName>
        <fullName evidence="5">F-box domain-containing protein</fullName>
    </recommendedName>
</protein>